<organism evidence="2 3">
    <name type="scientific">Piscirickettsia litoralis</name>
    <dbReference type="NCBI Taxonomy" id="1891921"/>
    <lineage>
        <taxon>Bacteria</taxon>
        <taxon>Pseudomonadati</taxon>
        <taxon>Pseudomonadota</taxon>
        <taxon>Gammaproteobacteria</taxon>
        <taxon>Thiotrichales</taxon>
        <taxon>Piscirickettsiaceae</taxon>
        <taxon>Piscirickettsia</taxon>
    </lineage>
</organism>
<name>A0ABX3A951_9GAMM</name>
<dbReference type="NCBIfam" id="NF041244">
    <property type="entry name" value="IglI_fam"/>
    <property type="match status" value="1"/>
</dbReference>
<feature type="region of interest" description="Disordered" evidence="1">
    <location>
        <begin position="320"/>
        <end position="368"/>
    </location>
</feature>
<dbReference type="RefSeq" id="WP_069313756.1">
    <property type="nucleotide sequence ID" value="NZ_MDTU01000001.1"/>
</dbReference>
<dbReference type="EMBL" id="MDTU01000001">
    <property type="protein sequence ID" value="ODN43960.1"/>
    <property type="molecule type" value="Genomic_DNA"/>
</dbReference>
<proteinExistence type="predicted"/>
<protein>
    <submittedName>
        <fullName evidence="2">Uncharacterized protein</fullName>
    </submittedName>
</protein>
<keyword evidence="3" id="KW-1185">Reference proteome</keyword>
<comment type="caution">
    <text evidence="2">The sequence shown here is derived from an EMBL/GenBank/DDBJ whole genome shotgun (WGS) entry which is preliminary data.</text>
</comment>
<gene>
    <name evidence="2" type="ORF">BGC07_15055</name>
</gene>
<evidence type="ECO:0000256" key="1">
    <source>
        <dbReference type="SAM" id="MobiDB-lite"/>
    </source>
</evidence>
<evidence type="ECO:0000313" key="2">
    <source>
        <dbReference type="EMBL" id="ODN43960.1"/>
    </source>
</evidence>
<sequence length="368" mass="42193">MNKDVIEKFIYDLKYQDALESLLKEFDQDEIEISLDLLSYSCVCHYIVEGVLSGQLAALSAFTSSDGFDISKVKKITKTLAWVFDTINDHINENKLTLNEPVDDALLCLAAFKESLPDAINMDTQLNKLKSYLLKAKSGPEVQNEEEAEQIIEEKPIESIKTGSHFSPKLDELFKKIELCMELSNQNRVFEAALFYCDIQEKISHFDPVVYFPEVFVPFFRNLSKSYVKIQKIIDSNQDTLEWHIAEQIYKASPEKLVSGGSLFESDELKSTNELTGFIREHGSLSPTTGVINKESYSRVANNEAYDSEFDNNKENFEEFNHIEGDSPGEREAESDFHNKKQKNDENKQNHDALNDIEGDYKFDFEFD</sequence>
<evidence type="ECO:0000313" key="3">
    <source>
        <dbReference type="Proteomes" id="UP000094329"/>
    </source>
</evidence>
<reference evidence="2 3" key="1">
    <citation type="submission" date="2016-08" db="EMBL/GenBank/DDBJ databases">
        <title>Draft genome sequence of Candidatus Piscirickettsia litoralis, from seawater.</title>
        <authorList>
            <person name="Wan X."/>
            <person name="Lee A.J."/>
            <person name="Hou S."/>
            <person name="Donachie S.P."/>
        </authorList>
    </citation>
    <scope>NUCLEOTIDE SEQUENCE [LARGE SCALE GENOMIC DNA]</scope>
    <source>
        <strain evidence="2 3">Y2</strain>
    </source>
</reference>
<accession>A0ABX3A951</accession>
<dbReference type="Proteomes" id="UP000094329">
    <property type="component" value="Unassembled WGS sequence"/>
</dbReference>